<evidence type="ECO:0000259" key="14">
    <source>
        <dbReference type="PROSITE" id="PS50835"/>
    </source>
</evidence>
<keyword evidence="5 12" id="KW-1133">Transmembrane helix</keyword>
<feature type="domain" description="Ig-like" evidence="14">
    <location>
        <begin position="15"/>
        <end position="132"/>
    </location>
</feature>
<dbReference type="GO" id="GO:0042130">
    <property type="term" value="P:negative regulation of T cell proliferation"/>
    <property type="evidence" value="ECO:0007669"/>
    <property type="project" value="TreeGrafter"/>
</dbReference>
<feature type="region of interest" description="Disordered" evidence="11">
    <location>
        <begin position="227"/>
        <end position="250"/>
    </location>
</feature>
<dbReference type="Gene3D" id="2.60.40.10">
    <property type="entry name" value="Immunoglobulins"/>
    <property type="match status" value="2"/>
</dbReference>
<sequence length="306" mass="34954">MLLFLFILLNFQLIQALFVVTAPESAYTIQYGDTVEMICSFPVPKEDDLNKLKVSWKHFLTKDQQARQVTLFNNGREDFLSQEPSYKGRASLLNQELKYGRAILKIEEVKLTDAGIYLCLLQLDGSDYQEITLNVQASYNTIKTFSNESNNNELSLTCESLGFPEAKVYWKQNGVNVSLPVNTSYIRNKDGFYKITSTIKGVDINHQYDCVFWNKDLNEETKASTKLSGFTHESNSENPQMNGFTHESNSENPQMNATGYYIRPMHTVVIIGCIIILLAVFVILFYKQRLLCFKCFKKKGGRSSTL</sequence>
<evidence type="ECO:0000256" key="1">
    <source>
        <dbReference type="ARBA" id="ARBA00004251"/>
    </source>
</evidence>
<evidence type="ECO:0000256" key="8">
    <source>
        <dbReference type="ARBA" id="ARBA00023170"/>
    </source>
</evidence>
<name>A0AAV7DF87_ENGPU</name>
<dbReference type="SMART" id="SM00409">
    <property type="entry name" value="IG"/>
    <property type="match status" value="1"/>
</dbReference>
<comment type="caution">
    <text evidence="15">The sequence shown here is derived from an EMBL/GenBank/DDBJ whole genome shotgun (WGS) entry which is preliminary data.</text>
</comment>
<keyword evidence="10" id="KW-0393">Immunoglobulin domain</keyword>
<feature type="signal peptide" evidence="13">
    <location>
        <begin position="1"/>
        <end position="16"/>
    </location>
</feature>
<dbReference type="InterPro" id="IPR003599">
    <property type="entry name" value="Ig_sub"/>
</dbReference>
<dbReference type="GO" id="GO:0071222">
    <property type="term" value="P:cellular response to lipopolysaccharide"/>
    <property type="evidence" value="ECO:0007669"/>
    <property type="project" value="TreeGrafter"/>
</dbReference>
<dbReference type="InterPro" id="IPR013106">
    <property type="entry name" value="Ig_V-set"/>
</dbReference>
<dbReference type="GO" id="GO:0042102">
    <property type="term" value="P:positive regulation of T cell proliferation"/>
    <property type="evidence" value="ECO:0007669"/>
    <property type="project" value="TreeGrafter"/>
</dbReference>
<dbReference type="Pfam" id="PF22705">
    <property type="entry name" value="C2-set_3"/>
    <property type="match status" value="1"/>
</dbReference>
<evidence type="ECO:0000313" key="16">
    <source>
        <dbReference type="Proteomes" id="UP000824782"/>
    </source>
</evidence>
<evidence type="ECO:0000256" key="13">
    <source>
        <dbReference type="SAM" id="SignalP"/>
    </source>
</evidence>
<dbReference type="InterPro" id="IPR053896">
    <property type="entry name" value="BTN3A2-like_Ig-C"/>
</dbReference>
<dbReference type="PROSITE" id="PS50835">
    <property type="entry name" value="IG_LIKE"/>
    <property type="match status" value="2"/>
</dbReference>
<keyword evidence="3 12" id="KW-0812">Transmembrane</keyword>
<keyword evidence="4 13" id="KW-0732">Signal</keyword>
<dbReference type="AlphaFoldDB" id="A0AAV7DF87"/>
<evidence type="ECO:0000256" key="11">
    <source>
        <dbReference type="SAM" id="MobiDB-lite"/>
    </source>
</evidence>
<dbReference type="InterPro" id="IPR051713">
    <property type="entry name" value="T-cell_Activation_Regulation"/>
</dbReference>
<organism evidence="15 16">
    <name type="scientific">Engystomops pustulosus</name>
    <name type="common">Tungara frog</name>
    <name type="synonym">Physalaemus pustulosus</name>
    <dbReference type="NCBI Taxonomy" id="76066"/>
    <lineage>
        <taxon>Eukaryota</taxon>
        <taxon>Metazoa</taxon>
        <taxon>Chordata</taxon>
        <taxon>Craniata</taxon>
        <taxon>Vertebrata</taxon>
        <taxon>Euteleostomi</taxon>
        <taxon>Amphibia</taxon>
        <taxon>Batrachia</taxon>
        <taxon>Anura</taxon>
        <taxon>Neobatrachia</taxon>
        <taxon>Hyloidea</taxon>
        <taxon>Leptodactylidae</taxon>
        <taxon>Leiuperinae</taxon>
        <taxon>Engystomops</taxon>
    </lineage>
</organism>
<evidence type="ECO:0000256" key="6">
    <source>
        <dbReference type="ARBA" id="ARBA00023136"/>
    </source>
</evidence>
<keyword evidence="9" id="KW-0325">Glycoprotein</keyword>
<dbReference type="GO" id="GO:0031295">
    <property type="term" value="P:T cell costimulation"/>
    <property type="evidence" value="ECO:0007669"/>
    <property type="project" value="TreeGrafter"/>
</dbReference>
<dbReference type="PANTHER" id="PTHR25466:SF1">
    <property type="entry name" value="PROGRAMMED CELL DEATH 1 LIGAND 2"/>
    <property type="match status" value="1"/>
</dbReference>
<evidence type="ECO:0000313" key="15">
    <source>
        <dbReference type="EMBL" id="KAG8595589.1"/>
    </source>
</evidence>
<evidence type="ECO:0000256" key="10">
    <source>
        <dbReference type="ARBA" id="ARBA00023319"/>
    </source>
</evidence>
<feature type="chain" id="PRO_5043462392" description="Ig-like domain-containing protein" evidence="13">
    <location>
        <begin position="17"/>
        <end position="306"/>
    </location>
</feature>
<dbReference type="PANTHER" id="PTHR25466">
    <property type="entry name" value="T-LYMPHOCYTE ACTIVATION ANTIGEN"/>
    <property type="match status" value="1"/>
</dbReference>
<dbReference type="EMBL" id="WNYA01000001">
    <property type="protein sequence ID" value="KAG8595589.1"/>
    <property type="molecule type" value="Genomic_DNA"/>
</dbReference>
<evidence type="ECO:0000256" key="2">
    <source>
        <dbReference type="ARBA" id="ARBA00022475"/>
    </source>
</evidence>
<dbReference type="GO" id="GO:0006955">
    <property type="term" value="P:immune response"/>
    <property type="evidence" value="ECO:0007669"/>
    <property type="project" value="TreeGrafter"/>
</dbReference>
<dbReference type="Pfam" id="PF07686">
    <property type="entry name" value="V-set"/>
    <property type="match status" value="1"/>
</dbReference>
<dbReference type="InterPro" id="IPR013783">
    <property type="entry name" value="Ig-like_fold"/>
</dbReference>
<accession>A0AAV7DF87</accession>
<dbReference type="SUPFAM" id="SSF48726">
    <property type="entry name" value="Immunoglobulin"/>
    <property type="match status" value="2"/>
</dbReference>
<reference evidence="15" key="1">
    <citation type="thesis" date="2020" institute="ProQuest LLC" country="789 East Eisenhower Parkway, Ann Arbor, MI, USA">
        <title>Comparative Genomics and Chromosome Evolution.</title>
        <authorList>
            <person name="Mudd A.B."/>
        </authorList>
    </citation>
    <scope>NUCLEOTIDE SEQUENCE</scope>
    <source>
        <strain evidence="15">237g6f4</strain>
        <tissue evidence="15">Blood</tissue>
    </source>
</reference>
<keyword evidence="7" id="KW-1015">Disulfide bond</keyword>
<protein>
    <recommendedName>
        <fullName evidence="14">Ig-like domain-containing protein</fullName>
    </recommendedName>
</protein>
<feature type="domain" description="Ig-like" evidence="14">
    <location>
        <begin position="151"/>
        <end position="228"/>
    </location>
</feature>
<dbReference type="InterPro" id="IPR036179">
    <property type="entry name" value="Ig-like_dom_sf"/>
</dbReference>
<evidence type="ECO:0000256" key="9">
    <source>
        <dbReference type="ARBA" id="ARBA00023180"/>
    </source>
</evidence>
<keyword evidence="8" id="KW-0675">Receptor</keyword>
<gene>
    <name evidence="15" type="ORF">GDO81_001566</name>
</gene>
<evidence type="ECO:0000256" key="5">
    <source>
        <dbReference type="ARBA" id="ARBA00022989"/>
    </source>
</evidence>
<proteinExistence type="predicted"/>
<keyword evidence="16" id="KW-1185">Reference proteome</keyword>
<comment type="subcellular location">
    <subcellularLocation>
        <location evidence="1">Cell membrane</location>
        <topology evidence="1">Single-pass type I membrane protein</topology>
    </subcellularLocation>
</comment>
<evidence type="ECO:0000256" key="3">
    <source>
        <dbReference type="ARBA" id="ARBA00022692"/>
    </source>
</evidence>
<evidence type="ECO:0000256" key="12">
    <source>
        <dbReference type="SAM" id="Phobius"/>
    </source>
</evidence>
<dbReference type="InterPro" id="IPR007110">
    <property type="entry name" value="Ig-like_dom"/>
</dbReference>
<dbReference type="GO" id="GO:0009897">
    <property type="term" value="C:external side of plasma membrane"/>
    <property type="evidence" value="ECO:0007669"/>
    <property type="project" value="TreeGrafter"/>
</dbReference>
<evidence type="ECO:0000256" key="4">
    <source>
        <dbReference type="ARBA" id="ARBA00022729"/>
    </source>
</evidence>
<evidence type="ECO:0000256" key="7">
    <source>
        <dbReference type="ARBA" id="ARBA00023157"/>
    </source>
</evidence>
<dbReference type="Proteomes" id="UP000824782">
    <property type="component" value="Unassembled WGS sequence"/>
</dbReference>
<feature type="transmembrane region" description="Helical" evidence="12">
    <location>
        <begin position="265"/>
        <end position="286"/>
    </location>
</feature>
<keyword evidence="2" id="KW-1003">Cell membrane</keyword>
<keyword evidence="6 12" id="KW-0472">Membrane</keyword>
<dbReference type="GO" id="GO:0007166">
    <property type="term" value="P:cell surface receptor signaling pathway"/>
    <property type="evidence" value="ECO:0007669"/>
    <property type="project" value="TreeGrafter"/>
</dbReference>